<dbReference type="PROSITE" id="PS50011">
    <property type="entry name" value="PROTEIN_KINASE_DOM"/>
    <property type="match status" value="1"/>
</dbReference>
<dbReference type="GO" id="GO:0006955">
    <property type="term" value="P:immune response"/>
    <property type="evidence" value="ECO:0007669"/>
    <property type="project" value="TreeGrafter"/>
</dbReference>
<evidence type="ECO:0000256" key="4">
    <source>
        <dbReference type="ARBA" id="ARBA00022777"/>
    </source>
</evidence>
<dbReference type="GO" id="GO:0007254">
    <property type="term" value="P:JNK cascade"/>
    <property type="evidence" value="ECO:0007669"/>
    <property type="project" value="TreeGrafter"/>
</dbReference>
<evidence type="ECO:0000313" key="8">
    <source>
        <dbReference type="Proteomes" id="UP000615446"/>
    </source>
</evidence>
<evidence type="ECO:0000259" key="6">
    <source>
        <dbReference type="PROSITE" id="PS50011"/>
    </source>
</evidence>
<feature type="domain" description="Protein kinase" evidence="6">
    <location>
        <begin position="104"/>
        <end position="346"/>
    </location>
</feature>
<proteinExistence type="predicted"/>
<dbReference type="PANTHER" id="PTHR46716">
    <property type="entry name" value="MITOGEN-ACTIVATED PROTEIN KINASE KINASE KINASE 7"/>
    <property type="match status" value="1"/>
</dbReference>
<dbReference type="InterPro" id="IPR011009">
    <property type="entry name" value="Kinase-like_dom_sf"/>
</dbReference>
<evidence type="ECO:0000256" key="3">
    <source>
        <dbReference type="ARBA" id="ARBA00022741"/>
    </source>
</evidence>
<accession>A0A8H3KS69</accession>
<dbReference type="Gene3D" id="1.10.510.10">
    <property type="entry name" value="Transferase(Phosphotransferase) domain 1"/>
    <property type="match status" value="2"/>
</dbReference>
<evidence type="ECO:0000313" key="7">
    <source>
        <dbReference type="EMBL" id="GES73181.1"/>
    </source>
</evidence>
<dbReference type="AlphaFoldDB" id="A0A8H3KS69"/>
<protein>
    <submittedName>
        <fullName evidence="7">Kinase-like domain-containing protein</fullName>
    </submittedName>
</protein>
<organism evidence="7 8">
    <name type="scientific">Rhizophagus clarus</name>
    <dbReference type="NCBI Taxonomy" id="94130"/>
    <lineage>
        <taxon>Eukaryota</taxon>
        <taxon>Fungi</taxon>
        <taxon>Fungi incertae sedis</taxon>
        <taxon>Mucoromycota</taxon>
        <taxon>Glomeromycotina</taxon>
        <taxon>Glomeromycetes</taxon>
        <taxon>Glomerales</taxon>
        <taxon>Glomeraceae</taxon>
        <taxon>Rhizophagus</taxon>
    </lineage>
</organism>
<dbReference type="GO" id="GO:0005524">
    <property type="term" value="F:ATP binding"/>
    <property type="evidence" value="ECO:0007669"/>
    <property type="project" value="UniProtKB-KW"/>
</dbReference>
<dbReference type="Proteomes" id="UP000615446">
    <property type="component" value="Unassembled WGS sequence"/>
</dbReference>
<keyword evidence="4 7" id="KW-0418">Kinase</keyword>
<keyword evidence="2" id="KW-0808">Transferase</keyword>
<reference evidence="7" key="1">
    <citation type="submission" date="2019-10" db="EMBL/GenBank/DDBJ databases">
        <title>Conservation and host-specific expression of non-tandemly repeated heterogenous ribosome RNA gene in arbuscular mycorrhizal fungi.</title>
        <authorList>
            <person name="Maeda T."/>
            <person name="Kobayashi Y."/>
            <person name="Nakagawa T."/>
            <person name="Ezawa T."/>
            <person name="Yamaguchi K."/>
            <person name="Bino T."/>
            <person name="Nishimoto Y."/>
            <person name="Shigenobu S."/>
            <person name="Kawaguchi M."/>
        </authorList>
    </citation>
    <scope>NUCLEOTIDE SEQUENCE</scope>
    <source>
        <strain evidence="7">HR1</strain>
    </source>
</reference>
<dbReference type="InterPro" id="IPR001245">
    <property type="entry name" value="Ser-Thr/Tyr_kinase_cat_dom"/>
</dbReference>
<dbReference type="Pfam" id="PF00069">
    <property type="entry name" value="Pkinase"/>
    <property type="match status" value="1"/>
</dbReference>
<evidence type="ECO:0000256" key="1">
    <source>
        <dbReference type="ARBA" id="ARBA00022527"/>
    </source>
</evidence>
<dbReference type="SUPFAM" id="SSF56112">
    <property type="entry name" value="Protein kinase-like (PK-like)"/>
    <property type="match status" value="1"/>
</dbReference>
<dbReference type="InterPro" id="IPR000719">
    <property type="entry name" value="Prot_kinase_dom"/>
</dbReference>
<comment type="caution">
    <text evidence="7">The sequence shown here is derived from an EMBL/GenBank/DDBJ whole genome shotgun (WGS) entry which is preliminary data.</text>
</comment>
<dbReference type="PANTHER" id="PTHR46716:SF1">
    <property type="entry name" value="MITOGEN-ACTIVATED PROTEIN KINASE KINASE KINASE 7"/>
    <property type="match status" value="1"/>
</dbReference>
<gene>
    <name evidence="7" type="ORF">RCL2_000072100</name>
</gene>
<dbReference type="GO" id="GO:0004709">
    <property type="term" value="F:MAP kinase kinase kinase activity"/>
    <property type="evidence" value="ECO:0007669"/>
    <property type="project" value="TreeGrafter"/>
</dbReference>
<dbReference type="EMBL" id="BLAL01000005">
    <property type="protein sequence ID" value="GES73181.1"/>
    <property type="molecule type" value="Genomic_DNA"/>
</dbReference>
<dbReference type="OrthoDB" id="2392649at2759"/>
<evidence type="ECO:0000256" key="5">
    <source>
        <dbReference type="ARBA" id="ARBA00022840"/>
    </source>
</evidence>
<name>A0A8H3KS69_9GLOM</name>
<dbReference type="Pfam" id="PF07714">
    <property type="entry name" value="PK_Tyr_Ser-Thr"/>
    <property type="match status" value="1"/>
</dbReference>
<keyword evidence="3" id="KW-0547">Nucleotide-binding</keyword>
<keyword evidence="1" id="KW-0723">Serine/threonine-protein kinase</keyword>
<sequence length="444" mass="51656">MDQLSEKELNNRTCLQCKKLRQTNMKYCRDCHLKNCERKYGKCFECKQINTGKNWCHTCNSKRFQQNFDNWTSGNDDIDKLIQNAQLSAENHYQVLEWISFNRFNKPKYIAEGGFGKVYKASWKDGHITHWDTAYSQWSRRRESGSFVALKSLNNSQNIKLEFINEIVLHLKIHEYKMTDQIIKCYGITQEPNTKDYIMVMNYAVRGNLQNSLNNQKKKFLKQQQSITDMGLCKPANYSELESAENQIYGVLAYLAPEILRGNDYTKASDVYSFGIIMYVVISELLPYHDNAHNEFLALNICEGLRPEFNIKVPQLILHLIKRCLDADPSNRPNAKELTRILDKWLIDFSMYISDPESIKTELISQVEETEKINSNLLAKDSSLRNKIHPEAIYKSSPINFDNLPEPKNSDGYYEIYDNISTKRYTDNLLKPGNSDCLECAIVD</sequence>
<keyword evidence="5" id="KW-0067">ATP-binding</keyword>
<evidence type="ECO:0000256" key="2">
    <source>
        <dbReference type="ARBA" id="ARBA00022679"/>
    </source>
</evidence>